<protein>
    <submittedName>
        <fullName evidence="11">Branched-chain amino acid ABC transporter permease</fullName>
    </submittedName>
</protein>
<accession>A0A7G9G2J3</accession>
<evidence type="ECO:0000256" key="6">
    <source>
        <dbReference type="ARBA" id="ARBA00022970"/>
    </source>
</evidence>
<keyword evidence="5 10" id="KW-0812">Transmembrane</keyword>
<keyword evidence="3" id="KW-1003">Cell membrane</keyword>
<dbReference type="GO" id="GO:0015190">
    <property type="term" value="F:L-leucine transmembrane transporter activity"/>
    <property type="evidence" value="ECO:0007669"/>
    <property type="project" value="TreeGrafter"/>
</dbReference>
<dbReference type="GO" id="GO:0015808">
    <property type="term" value="P:L-alanine transport"/>
    <property type="evidence" value="ECO:0007669"/>
    <property type="project" value="TreeGrafter"/>
</dbReference>
<keyword evidence="12" id="KW-1185">Reference proteome</keyword>
<gene>
    <name evidence="11" type="ORF">H9Q78_11295</name>
</gene>
<evidence type="ECO:0000256" key="3">
    <source>
        <dbReference type="ARBA" id="ARBA00022475"/>
    </source>
</evidence>
<dbReference type="GO" id="GO:0005886">
    <property type="term" value="C:plasma membrane"/>
    <property type="evidence" value="ECO:0007669"/>
    <property type="project" value="UniProtKB-SubCell"/>
</dbReference>
<dbReference type="RefSeq" id="WP_249301807.1">
    <property type="nucleotide sequence ID" value="NZ_CP060634.1"/>
</dbReference>
<evidence type="ECO:0000256" key="7">
    <source>
        <dbReference type="ARBA" id="ARBA00022989"/>
    </source>
</evidence>
<evidence type="ECO:0000313" key="11">
    <source>
        <dbReference type="EMBL" id="QNM05025.1"/>
    </source>
</evidence>
<evidence type="ECO:0000256" key="2">
    <source>
        <dbReference type="ARBA" id="ARBA00022448"/>
    </source>
</evidence>
<dbReference type="GO" id="GO:0015192">
    <property type="term" value="F:L-phenylalanine transmembrane transporter activity"/>
    <property type="evidence" value="ECO:0007669"/>
    <property type="project" value="TreeGrafter"/>
</dbReference>
<dbReference type="PANTHER" id="PTHR11795:SF371">
    <property type="entry name" value="HIGH-AFFINITY BRANCHED-CHAIN AMINO ACID TRANSPORT SYSTEM PERMEASE PROTEIN LIVH"/>
    <property type="match status" value="1"/>
</dbReference>
<dbReference type="GO" id="GO:0005304">
    <property type="term" value="F:L-valine transmembrane transporter activity"/>
    <property type="evidence" value="ECO:0007669"/>
    <property type="project" value="TreeGrafter"/>
</dbReference>
<evidence type="ECO:0000256" key="8">
    <source>
        <dbReference type="ARBA" id="ARBA00023136"/>
    </source>
</evidence>
<evidence type="ECO:0000256" key="5">
    <source>
        <dbReference type="ARBA" id="ARBA00022692"/>
    </source>
</evidence>
<comment type="similarity">
    <text evidence="9">Belongs to the binding-protein-dependent transport system permease family. LivHM subfamily.</text>
</comment>
<feature type="transmembrane region" description="Helical" evidence="10">
    <location>
        <begin position="182"/>
        <end position="209"/>
    </location>
</feature>
<dbReference type="GO" id="GO:1903806">
    <property type="term" value="P:L-isoleucine import across plasma membrane"/>
    <property type="evidence" value="ECO:0007669"/>
    <property type="project" value="TreeGrafter"/>
</dbReference>
<dbReference type="InterPro" id="IPR052157">
    <property type="entry name" value="BCAA_transport_permease"/>
</dbReference>
<proteinExistence type="inferred from homology"/>
<dbReference type="CDD" id="cd06582">
    <property type="entry name" value="TM_PBP1_LivH_like"/>
    <property type="match status" value="1"/>
</dbReference>
<dbReference type="EMBL" id="CP060634">
    <property type="protein sequence ID" value="QNM05025.1"/>
    <property type="molecule type" value="Genomic_DNA"/>
</dbReference>
<keyword evidence="4" id="KW-0997">Cell inner membrane</keyword>
<dbReference type="GO" id="GO:0042941">
    <property type="term" value="P:D-alanine transmembrane transport"/>
    <property type="evidence" value="ECO:0007669"/>
    <property type="project" value="TreeGrafter"/>
</dbReference>
<dbReference type="AlphaFoldDB" id="A0A7G9G2J3"/>
<comment type="subcellular location">
    <subcellularLocation>
        <location evidence="1">Cell membrane</location>
        <topology evidence="1">Multi-pass membrane protein</topology>
    </subcellularLocation>
</comment>
<evidence type="ECO:0000256" key="9">
    <source>
        <dbReference type="ARBA" id="ARBA00037998"/>
    </source>
</evidence>
<organism evidence="11 12">
    <name type="scientific">Qiania dongpingensis</name>
    <dbReference type="NCBI Taxonomy" id="2763669"/>
    <lineage>
        <taxon>Bacteria</taxon>
        <taxon>Bacillati</taxon>
        <taxon>Bacillota</taxon>
        <taxon>Clostridia</taxon>
        <taxon>Lachnospirales</taxon>
        <taxon>Lachnospiraceae</taxon>
        <taxon>Qiania</taxon>
    </lineage>
</organism>
<dbReference type="Proteomes" id="UP000515823">
    <property type="component" value="Chromosome"/>
</dbReference>
<dbReference type="InterPro" id="IPR001851">
    <property type="entry name" value="ABC_transp_permease"/>
</dbReference>
<dbReference type="Pfam" id="PF02653">
    <property type="entry name" value="BPD_transp_2"/>
    <property type="match status" value="1"/>
</dbReference>
<evidence type="ECO:0000256" key="4">
    <source>
        <dbReference type="ARBA" id="ARBA00022519"/>
    </source>
</evidence>
<dbReference type="KEGG" id="qdo:H9Q78_11295"/>
<feature type="transmembrane region" description="Helical" evidence="10">
    <location>
        <begin position="48"/>
        <end position="72"/>
    </location>
</feature>
<keyword evidence="6" id="KW-0029">Amino-acid transport</keyword>
<feature type="transmembrane region" description="Helical" evidence="10">
    <location>
        <begin position="7"/>
        <end position="28"/>
    </location>
</feature>
<feature type="transmembrane region" description="Helical" evidence="10">
    <location>
        <begin position="229"/>
        <end position="253"/>
    </location>
</feature>
<sequence>MSQFFQLLIYGLQLGTIYALVALGYTMVYGIVDLINFAHGDFLMLGAYTAFFAALFAGENFVVCLIMAMLVAGVIGVITDRIAYKPMRNQPKLSALITALGVSTFIQNLCRALPFIGPIPKAFPTLLHSKNLKIFGVTFTTTQILLIVLAIILMLGLNFIVNKTKVGRGMRAVSLDRDAAALMGININVVIASTFFIGAALAGAGGVFYGIMYPTLEVSIGSFLGNKAFIAAVVGGIGSIKGAMFGGIIMGIAEIFATNLNADVGFGVAYAILIVILLVKPAGLFGKLTTEKV</sequence>
<dbReference type="PANTHER" id="PTHR11795">
    <property type="entry name" value="BRANCHED-CHAIN AMINO ACID TRANSPORT SYSTEM PERMEASE PROTEIN LIVH"/>
    <property type="match status" value="1"/>
</dbReference>
<evidence type="ECO:0000256" key="10">
    <source>
        <dbReference type="SAM" id="Phobius"/>
    </source>
</evidence>
<keyword evidence="7 10" id="KW-1133">Transmembrane helix</keyword>
<reference evidence="11 12" key="1">
    <citation type="submission" date="2020-08" db="EMBL/GenBank/DDBJ databases">
        <authorList>
            <person name="Liu C."/>
            <person name="Sun Q."/>
        </authorList>
    </citation>
    <scope>NUCLEOTIDE SEQUENCE [LARGE SCALE GENOMIC DNA]</scope>
    <source>
        <strain evidence="11 12">NSJ-38</strain>
    </source>
</reference>
<name>A0A7G9G2J3_9FIRM</name>
<feature type="transmembrane region" description="Helical" evidence="10">
    <location>
        <begin position="134"/>
        <end position="161"/>
    </location>
</feature>
<evidence type="ECO:0000256" key="1">
    <source>
        <dbReference type="ARBA" id="ARBA00004651"/>
    </source>
</evidence>
<evidence type="ECO:0000313" key="12">
    <source>
        <dbReference type="Proteomes" id="UP000515823"/>
    </source>
</evidence>
<feature type="transmembrane region" description="Helical" evidence="10">
    <location>
        <begin position="93"/>
        <end position="114"/>
    </location>
</feature>
<keyword evidence="2" id="KW-0813">Transport</keyword>
<keyword evidence="8 10" id="KW-0472">Membrane</keyword>
<dbReference type="GO" id="GO:0015188">
    <property type="term" value="F:L-isoleucine transmembrane transporter activity"/>
    <property type="evidence" value="ECO:0007669"/>
    <property type="project" value="TreeGrafter"/>
</dbReference>
<feature type="transmembrane region" description="Helical" evidence="10">
    <location>
        <begin position="260"/>
        <end position="279"/>
    </location>
</feature>